<keyword evidence="5 7" id="KW-0472">Membrane</keyword>
<organism evidence="10 11">
    <name type="scientific">Xanthomonas chitinilytica</name>
    <dbReference type="NCBI Taxonomy" id="2989819"/>
    <lineage>
        <taxon>Bacteria</taxon>
        <taxon>Pseudomonadati</taxon>
        <taxon>Pseudomonadota</taxon>
        <taxon>Gammaproteobacteria</taxon>
        <taxon>Lysobacterales</taxon>
        <taxon>Lysobacteraceae</taxon>
        <taxon>Xanthomonas</taxon>
    </lineage>
</organism>
<keyword evidence="3 7" id="KW-0812">Transmembrane</keyword>
<keyword evidence="2" id="KW-1003">Cell membrane</keyword>
<evidence type="ECO:0000256" key="3">
    <source>
        <dbReference type="ARBA" id="ARBA00022692"/>
    </source>
</evidence>
<dbReference type="Pfam" id="PF12704">
    <property type="entry name" value="MacB_PCD"/>
    <property type="match status" value="1"/>
</dbReference>
<name>A0ABT3JTB4_9XANT</name>
<protein>
    <submittedName>
        <fullName evidence="10">FtsX-like permease family protein</fullName>
    </submittedName>
</protein>
<sequence length="408" mass="44440">MEIRPILSTLSRHKTAAALIVLEIALSCAIICNALFIVSQRMETLTMASGVDDERLLEIGLSGIGQQTNADARTAEDLAVLRAIPGAEHVAVTNQLPFQNGSWNTSLALSAEQEVPTLNAAQYFTSEGTLATLGLKLVAGRDFNANEYISNDVLRSSLDILNTFTPTIILSKPAADKLFPDGNAVGKTVYMANIPLTIVGVVETLVRPNMQGNNRTYSVLLPVRMNFANGGRYVIRVTDPARRDEVLEHALAALDKNDPNRLVWRKLSFEQGRAEFFANDRDMVGLLLMVCGLLLLVTALGIVGLASFWVQQRTKQIGIRRALGATKGQILRYFQTENFLLATIGIVLGMLLAYLLNQWLMGRYELPRLPLLYLPLGAAALWLLGQVAVFGPARRAAAIAPAVATRST</sequence>
<dbReference type="Proteomes" id="UP001209922">
    <property type="component" value="Unassembled WGS sequence"/>
</dbReference>
<feature type="transmembrane region" description="Helical" evidence="7">
    <location>
        <begin position="372"/>
        <end position="391"/>
    </location>
</feature>
<comment type="similarity">
    <text evidence="6">Belongs to the ABC-4 integral membrane protein family.</text>
</comment>
<evidence type="ECO:0000313" key="10">
    <source>
        <dbReference type="EMBL" id="MCW4471726.1"/>
    </source>
</evidence>
<keyword evidence="11" id="KW-1185">Reference proteome</keyword>
<feature type="transmembrane region" description="Helical" evidence="7">
    <location>
        <begin position="339"/>
        <end position="360"/>
    </location>
</feature>
<feature type="domain" description="MacB-like periplasmic core" evidence="9">
    <location>
        <begin position="54"/>
        <end position="248"/>
    </location>
</feature>
<proteinExistence type="inferred from homology"/>
<feature type="domain" description="ABC3 transporter permease C-terminal" evidence="8">
    <location>
        <begin position="290"/>
        <end position="399"/>
    </location>
</feature>
<dbReference type="RefSeq" id="WP_265126689.1">
    <property type="nucleotide sequence ID" value="NZ_JAPCHY010000003.1"/>
</dbReference>
<dbReference type="PANTHER" id="PTHR30572:SF4">
    <property type="entry name" value="ABC TRANSPORTER PERMEASE YTRF"/>
    <property type="match status" value="1"/>
</dbReference>
<evidence type="ECO:0000256" key="1">
    <source>
        <dbReference type="ARBA" id="ARBA00004651"/>
    </source>
</evidence>
<dbReference type="Pfam" id="PF02687">
    <property type="entry name" value="FtsX"/>
    <property type="match status" value="1"/>
</dbReference>
<evidence type="ECO:0000259" key="9">
    <source>
        <dbReference type="Pfam" id="PF12704"/>
    </source>
</evidence>
<comment type="caution">
    <text evidence="10">The sequence shown here is derived from an EMBL/GenBank/DDBJ whole genome shotgun (WGS) entry which is preliminary data.</text>
</comment>
<dbReference type="PANTHER" id="PTHR30572">
    <property type="entry name" value="MEMBRANE COMPONENT OF TRANSPORTER-RELATED"/>
    <property type="match status" value="1"/>
</dbReference>
<dbReference type="InterPro" id="IPR025857">
    <property type="entry name" value="MacB_PCD"/>
</dbReference>
<evidence type="ECO:0000256" key="6">
    <source>
        <dbReference type="ARBA" id="ARBA00038076"/>
    </source>
</evidence>
<reference evidence="10 11" key="1">
    <citation type="submission" date="2022-10" db="EMBL/GenBank/DDBJ databases">
        <title>Xanthomonas sp. H13-6.</title>
        <authorList>
            <person name="Liu X."/>
            <person name="Deng Z."/>
            <person name="Jiang Y."/>
            <person name="Yu T."/>
            <person name="Ai J."/>
        </authorList>
    </citation>
    <scope>NUCLEOTIDE SEQUENCE [LARGE SCALE GENOMIC DNA]</scope>
    <source>
        <strain evidence="10 11">H13-6</strain>
    </source>
</reference>
<evidence type="ECO:0000256" key="4">
    <source>
        <dbReference type="ARBA" id="ARBA00022989"/>
    </source>
</evidence>
<evidence type="ECO:0000256" key="5">
    <source>
        <dbReference type="ARBA" id="ARBA00023136"/>
    </source>
</evidence>
<dbReference type="EMBL" id="JAPCHY010000003">
    <property type="protein sequence ID" value="MCW4471726.1"/>
    <property type="molecule type" value="Genomic_DNA"/>
</dbReference>
<keyword evidence="4 7" id="KW-1133">Transmembrane helix</keyword>
<dbReference type="InterPro" id="IPR050250">
    <property type="entry name" value="Macrolide_Exporter_MacB"/>
</dbReference>
<evidence type="ECO:0000259" key="8">
    <source>
        <dbReference type="Pfam" id="PF02687"/>
    </source>
</evidence>
<evidence type="ECO:0000256" key="2">
    <source>
        <dbReference type="ARBA" id="ARBA00022475"/>
    </source>
</evidence>
<comment type="subcellular location">
    <subcellularLocation>
        <location evidence="1">Cell membrane</location>
        <topology evidence="1">Multi-pass membrane protein</topology>
    </subcellularLocation>
</comment>
<dbReference type="InterPro" id="IPR003838">
    <property type="entry name" value="ABC3_permease_C"/>
</dbReference>
<accession>A0ABT3JTB4</accession>
<evidence type="ECO:0000313" key="11">
    <source>
        <dbReference type="Proteomes" id="UP001209922"/>
    </source>
</evidence>
<feature type="transmembrane region" description="Helical" evidence="7">
    <location>
        <begin position="283"/>
        <end position="310"/>
    </location>
</feature>
<feature type="transmembrane region" description="Helical" evidence="7">
    <location>
        <begin position="16"/>
        <end position="38"/>
    </location>
</feature>
<evidence type="ECO:0000256" key="7">
    <source>
        <dbReference type="SAM" id="Phobius"/>
    </source>
</evidence>
<gene>
    <name evidence="10" type="ORF">OK345_04295</name>
</gene>